<accession>A0A829YPL8</accession>
<evidence type="ECO:0000313" key="1">
    <source>
        <dbReference type="EMBL" id="GFE84578.1"/>
    </source>
</evidence>
<dbReference type="EMBL" id="BLJN01000009">
    <property type="protein sequence ID" value="GFE84578.1"/>
    <property type="molecule type" value="Genomic_DNA"/>
</dbReference>
<protein>
    <submittedName>
        <fullName evidence="1">Uncharacterized protein</fullName>
    </submittedName>
</protein>
<dbReference type="AlphaFoldDB" id="A0A829YPL8"/>
<organism evidence="1 2">
    <name type="scientific">Steroidobacter agaridevorans</name>
    <dbReference type="NCBI Taxonomy" id="2695856"/>
    <lineage>
        <taxon>Bacteria</taxon>
        <taxon>Pseudomonadati</taxon>
        <taxon>Pseudomonadota</taxon>
        <taxon>Gammaproteobacteria</taxon>
        <taxon>Steroidobacterales</taxon>
        <taxon>Steroidobacteraceae</taxon>
        <taxon>Steroidobacter</taxon>
    </lineage>
</organism>
<comment type="caution">
    <text evidence="1">The sequence shown here is derived from an EMBL/GenBank/DDBJ whole genome shotgun (WGS) entry which is preliminary data.</text>
</comment>
<proteinExistence type="predicted"/>
<evidence type="ECO:0000313" key="2">
    <source>
        <dbReference type="Proteomes" id="UP000445000"/>
    </source>
</evidence>
<dbReference type="Proteomes" id="UP000445000">
    <property type="component" value="Unassembled WGS sequence"/>
</dbReference>
<reference evidence="2" key="1">
    <citation type="submission" date="2020-01" db="EMBL/GenBank/DDBJ databases">
        <title>'Steroidobacter agaridevorans' sp. nov., agar-degrading bacteria isolated from rhizosphere soils.</title>
        <authorList>
            <person name="Ikenaga M."/>
            <person name="Kataoka M."/>
            <person name="Murouchi A."/>
            <person name="Katsuragi S."/>
            <person name="Sakai M."/>
        </authorList>
    </citation>
    <scope>NUCLEOTIDE SEQUENCE [LARGE SCALE GENOMIC DNA]</scope>
    <source>
        <strain evidence="2">YU21-B</strain>
    </source>
</reference>
<keyword evidence="2" id="KW-1185">Reference proteome</keyword>
<gene>
    <name evidence="1" type="ORF">GCM10011487_65780</name>
</gene>
<sequence>MPSSAFADPEVAYAACAQKAVNSIETNNLAFDMKRIAARSLDGISRSNLCADLLRTLVTPMNCTAVNKLASPI</sequence>
<name>A0A829YPL8_9GAMM</name>